<dbReference type="GO" id="GO:0009706">
    <property type="term" value="C:chloroplast inner membrane"/>
    <property type="evidence" value="ECO:0007669"/>
    <property type="project" value="UniProtKB-SubCell"/>
</dbReference>
<feature type="repeat" description="PPR" evidence="9">
    <location>
        <begin position="768"/>
        <end position="802"/>
    </location>
</feature>
<evidence type="ECO:0000256" key="3">
    <source>
        <dbReference type="ARBA" id="ARBA00009596"/>
    </source>
</evidence>
<comment type="subcellular location">
    <subcellularLocation>
        <location evidence="1">Plastid</location>
        <location evidence="1">Chloroplast inner membrane</location>
        <topology evidence="1">Multi-pass membrane protein</topology>
    </subcellularLocation>
</comment>
<keyword evidence="13" id="KW-1185">Reference proteome</keyword>
<dbReference type="NCBIfam" id="TIGR00756">
    <property type="entry name" value="PPR"/>
    <property type="match status" value="2"/>
</dbReference>
<dbReference type="Pfam" id="PF01535">
    <property type="entry name" value="PPR"/>
    <property type="match status" value="3"/>
</dbReference>
<dbReference type="AlphaFoldDB" id="A0AAP0LZ18"/>
<dbReference type="EMBL" id="JBCGBO010000006">
    <property type="protein sequence ID" value="KAK9192653.1"/>
    <property type="molecule type" value="Genomic_DNA"/>
</dbReference>
<dbReference type="InterPro" id="IPR002885">
    <property type="entry name" value="PPR_rpt"/>
</dbReference>
<keyword evidence="5" id="KW-0677">Repeat</keyword>
<sequence>MASPLSLCLSLHSTPKHLTSKFTPRLPSLFGSTATFPNPIPKTAITASKNSTTPATDRIISAAAYTLPFFNSLQYGRYLFMQFPNLGLLFEPVLPLLSLYRSVPFASFVAFFAFYLGVVRNPSLSQYVRFNTMQALALDVLLVVPSLLTRIFNPGRAGIGFKLMIWGHNAIFVFTCFCFVYGFVSSLLGKTPYLPFIADAADLSNGVCFGIMALTLTRKILVRGCFLKSSYPLRFFVTSAARKTMFVSNSFGKFRVSYVLCAYSHLLNLQCFCSSSVQQEKLSWEGSSREVLLRKLESASKNHQVGEAWETFNDFQRLHGIPERHVVNRFITDLCYSAEPHWLQKACDLVLKIQKGKADLLQLDLLAKLSLSLARAQMPVPASMILRLMLGRENLPCSDLLLLVFVHMVKTEIGTCLASNFLIQLCDVFLHLSAEKSNGAELIKPDTMIFNLVLHACVRFGSSLKGQHIMELMSRTGVVADAHSIIILAQIHEMNCQRDELKKFKCYIDQLSTPFTHHYQQFYESLLSLHFKFDDIDAAGELILDMNRYREPLPNPKLRQDAQKPYLISIGSPNLRCGLKLRIMPELLEKDSILKMEGKQELVLFRNGKLLLSNRAMAKLINGYKKHGKNSELSWLLLSIKKEHHSFGESTLCSDVIDALIQLGFLEAAHDILDDMELAGHPMDSTTYKSLLTAYYKVKMFREAEALLKQMRKSCLVQNLSCEMVVSERFSEVADKSASFTDTSSLMDKSDLAESLIQEMREEAALSTIYKLNSSIYFFCKGKMIGDALKIYRRMQEMKIRPTVETFYYLVYGHSSLEMYRDITILWGDIKRNIESGVLAVSRDLYETLLLNFLQGGYFERVMEVIGYMKKQNMYVDKWMYKSEFLKHHEHLYRRLKVSNARTEAQSKRLVNVQAFRKWAGID</sequence>
<keyword evidence="4 10" id="KW-0812">Transmembrane</keyword>
<gene>
    <name evidence="12" type="ORF">WN944_003346</name>
</gene>
<dbReference type="Pfam" id="PF16166">
    <property type="entry name" value="TIC20"/>
    <property type="match status" value="1"/>
</dbReference>
<evidence type="ECO:0000256" key="8">
    <source>
        <dbReference type="ARBA" id="ARBA00023136"/>
    </source>
</evidence>
<feature type="domain" description="At1g68980-like TPR repeats" evidence="11">
    <location>
        <begin position="292"/>
        <end position="391"/>
    </location>
</feature>
<evidence type="ECO:0000256" key="10">
    <source>
        <dbReference type="SAM" id="Phobius"/>
    </source>
</evidence>
<comment type="similarity">
    <text evidence="3">Belongs to the Tic20 family.</text>
</comment>
<dbReference type="InterPro" id="IPR011990">
    <property type="entry name" value="TPR-like_helical_dom_sf"/>
</dbReference>
<dbReference type="Pfam" id="PF25245">
    <property type="entry name" value="TPR_At1g68980"/>
    <property type="match status" value="1"/>
</dbReference>
<feature type="transmembrane region" description="Helical" evidence="10">
    <location>
        <begin position="164"/>
        <end position="184"/>
    </location>
</feature>
<evidence type="ECO:0000259" key="11">
    <source>
        <dbReference type="Pfam" id="PF25245"/>
    </source>
</evidence>
<protein>
    <recommendedName>
        <fullName evidence="11">At1g68980-like TPR repeats domain-containing protein</fullName>
    </recommendedName>
</protein>
<evidence type="ECO:0000256" key="9">
    <source>
        <dbReference type="PROSITE-ProRule" id="PRU00708"/>
    </source>
</evidence>
<evidence type="ECO:0000313" key="13">
    <source>
        <dbReference type="Proteomes" id="UP001428341"/>
    </source>
</evidence>
<dbReference type="PANTHER" id="PTHR46598:SF3">
    <property type="entry name" value="OS07G0495300 PROTEIN"/>
    <property type="match status" value="1"/>
</dbReference>
<keyword evidence="6" id="KW-0934">Plastid</keyword>
<dbReference type="PROSITE" id="PS51375">
    <property type="entry name" value="PPR"/>
    <property type="match status" value="2"/>
</dbReference>
<proteinExistence type="inferred from homology"/>
<organism evidence="12 13">
    <name type="scientific">Citrus x changshan-huyou</name>
    <dbReference type="NCBI Taxonomy" id="2935761"/>
    <lineage>
        <taxon>Eukaryota</taxon>
        <taxon>Viridiplantae</taxon>
        <taxon>Streptophyta</taxon>
        <taxon>Embryophyta</taxon>
        <taxon>Tracheophyta</taxon>
        <taxon>Spermatophyta</taxon>
        <taxon>Magnoliopsida</taxon>
        <taxon>eudicotyledons</taxon>
        <taxon>Gunneridae</taxon>
        <taxon>Pentapetalae</taxon>
        <taxon>rosids</taxon>
        <taxon>malvids</taxon>
        <taxon>Sapindales</taxon>
        <taxon>Rutaceae</taxon>
        <taxon>Aurantioideae</taxon>
        <taxon>Citrus</taxon>
    </lineage>
</organism>
<evidence type="ECO:0000256" key="5">
    <source>
        <dbReference type="ARBA" id="ARBA00022737"/>
    </source>
</evidence>
<evidence type="ECO:0000256" key="2">
    <source>
        <dbReference type="ARBA" id="ARBA00007626"/>
    </source>
</evidence>
<feature type="repeat" description="PPR" evidence="9">
    <location>
        <begin position="684"/>
        <end position="718"/>
    </location>
</feature>
<feature type="transmembrane region" description="Helical" evidence="10">
    <location>
        <begin position="99"/>
        <end position="118"/>
    </location>
</feature>
<keyword evidence="7 10" id="KW-1133">Transmembrane helix</keyword>
<dbReference type="Proteomes" id="UP001428341">
    <property type="component" value="Unassembled WGS sequence"/>
</dbReference>
<dbReference type="PANTHER" id="PTHR46598">
    <property type="entry name" value="BNAC05G43320D PROTEIN"/>
    <property type="match status" value="1"/>
</dbReference>
<dbReference type="InterPro" id="IPR057440">
    <property type="entry name" value="At1g68980-like_TPR"/>
</dbReference>
<keyword evidence="8 10" id="KW-0472">Membrane</keyword>
<reference evidence="12 13" key="1">
    <citation type="submission" date="2024-05" db="EMBL/GenBank/DDBJ databases">
        <title>Haplotype-resolved chromosome-level genome assembly of Huyou (Citrus changshanensis).</title>
        <authorList>
            <person name="Miao C."/>
            <person name="Chen W."/>
            <person name="Wu Y."/>
            <person name="Wang L."/>
            <person name="Zhao S."/>
            <person name="Grierson D."/>
            <person name="Xu C."/>
            <person name="Chen K."/>
        </authorList>
    </citation>
    <scope>NUCLEOTIDE SEQUENCE [LARGE SCALE GENOMIC DNA]</scope>
    <source>
        <strain evidence="12">01-14</strain>
        <tissue evidence="12">Leaf</tissue>
    </source>
</reference>
<keyword evidence="6" id="KW-1001">Plastid inner membrane</keyword>
<evidence type="ECO:0000256" key="4">
    <source>
        <dbReference type="ARBA" id="ARBA00022692"/>
    </source>
</evidence>
<evidence type="ECO:0000256" key="1">
    <source>
        <dbReference type="ARBA" id="ARBA00004478"/>
    </source>
</evidence>
<dbReference type="InterPro" id="IPR005691">
    <property type="entry name" value="Tic20"/>
</dbReference>
<evidence type="ECO:0000256" key="6">
    <source>
        <dbReference type="ARBA" id="ARBA00022780"/>
    </source>
</evidence>
<evidence type="ECO:0000313" key="12">
    <source>
        <dbReference type="EMBL" id="KAK9192653.1"/>
    </source>
</evidence>
<dbReference type="Gene3D" id="1.25.40.10">
    <property type="entry name" value="Tetratricopeptide repeat domain"/>
    <property type="match status" value="3"/>
</dbReference>
<evidence type="ECO:0000256" key="7">
    <source>
        <dbReference type="ARBA" id="ARBA00022989"/>
    </source>
</evidence>
<name>A0AAP0LZ18_9ROSI</name>
<accession>A0AAP0LZ18</accession>
<comment type="similarity">
    <text evidence="2">Belongs to the PPR family. P subfamily.</text>
</comment>
<comment type="caution">
    <text evidence="12">The sequence shown here is derived from an EMBL/GenBank/DDBJ whole genome shotgun (WGS) entry which is preliminary data.</text>
</comment>